<dbReference type="InterPro" id="IPR007592">
    <property type="entry name" value="GEBP"/>
</dbReference>
<reference evidence="6 7" key="1">
    <citation type="submission" date="2020-01" db="EMBL/GenBank/DDBJ databases">
        <authorList>
            <person name="Mishra B."/>
        </authorList>
    </citation>
    <scope>NUCLEOTIDE SEQUENCE [LARGE SCALE GENOMIC DNA]</scope>
</reference>
<evidence type="ECO:0000256" key="2">
    <source>
        <dbReference type="SAM" id="Coils"/>
    </source>
</evidence>
<accession>A0A6D2J3E6</accession>
<keyword evidence="2" id="KW-0175">Coiled coil</keyword>
<name>A0A6D2J3E6_9BRAS</name>
<dbReference type="AlphaFoldDB" id="A0A6D2J3E6"/>
<organism evidence="6 7">
    <name type="scientific">Microthlaspi erraticum</name>
    <dbReference type="NCBI Taxonomy" id="1685480"/>
    <lineage>
        <taxon>Eukaryota</taxon>
        <taxon>Viridiplantae</taxon>
        <taxon>Streptophyta</taxon>
        <taxon>Embryophyta</taxon>
        <taxon>Tracheophyta</taxon>
        <taxon>Spermatophyta</taxon>
        <taxon>Magnoliopsida</taxon>
        <taxon>eudicotyledons</taxon>
        <taxon>Gunneridae</taxon>
        <taxon>Pentapetalae</taxon>
        <taxon>rosids</taxon>
        <taxon>malvids</taxon>
        <taxon>Brassicales</taxon>
        <taxon>Brassicaceae</taxon>
        <taxon>Coluteocarpeae</taxon>
        <taxon>Microthlaspi</taxon>
    </lineage>
</organism>
<evidence type="ECO:0000313" key="5">
    <source>
        <dbReference type="EMBL" id="CAA7015528.1"/>
    </source>
</evidence>
<dbReference type="Pfam" id="PF04504">
    <property type="entry name" value="GeBP-like_DBD"/>
    <property type="match status" value="1"/>
</dbReference>
<evidence type="ECO:0000313" key="7">
    <source>
        <dbReference type="Proteomes" id="UP000467841"/>
    </source>
</evidence>
<feature type="region of interest" description="Disordered" evidence="3">
    <location>
        <begin position="277"/>
        <end position="306"/>
    </location>
</feature>
<keyword evidence="7" id="KW-1185">Reference proteome</keyword>
<dbReference type="Proteomes" id="UP000467841">
    <property type="component" value="Unassembled WGS sequence"/>
</dbReference>
<proteinExistence type="inferred from homology"/>
<evidence type="ECO:0000259" key="4">
    <source>
        <dbReference type="Pfam" id="PF04504"/>
    </source>
</evidence>
<evidence type="ECO:0000256" key="3">
    <source>
        <dbReference type="SAM" id="MobiDB-lite"/>
    </source>
</evidence>
<dbReference type="EMBL" id="CACVBM020000177">
    <property type="protein sequence ID" value="CAA7015528.1"/>
    <property type="molecule type" value="Genomic_DNA"/>
</dbReference>
<feature type="domain" description="Glabrous enhancer-binding protein-like DBD" evidence="4">
    <location>
        <begin position="136"/>
        <end position="232"/>
    </location>
</feature>
<sequence length="443" mass="48211">MTSDERDAVFSVESPELEEDGSAGGGVEVGGGGGETDSDEDLRENEDVVMPEPNEADDDDPEYEDLNSPSMVSAVSTAPLLSATAKSSSTGTVTVALPSGSAVPVAAIHADSDPKWHRMTEIVHQRPPIDDSRRLFQRLWTDEDEIELLRGFLDYIASHRGTSSHPPDTAPFYEQIKSKLQLEFNKNQLVEKLRRLKKKYRNVMSKISSGKEVFFKSPHDQATFDISRKIWNQTGKIIGFEDNNVMDFEETNHVNNNTNGSSAFNVSIVNPNVEIDSENGMEKKVTMSSSSGSRKRSRSRVGKIDEDKSVLGDGAIPNVNLNESVAAVGDFGEGRNLGGLIEETVRNCVSPMIKEMMNGTTGMMMAAVGGFPGGGGHALGVLSPMLMQSLNVGFGGGGGKGLGDERWRRQQILELEVYSRRLELVQEQIRATVNELKTMPNGG</sequence>
<dbReference type="PANTHER" id="PTHR31662">
    <property type="entry name" value="BNAANNG10740D PROTEIN-RELATED"/>
    <property type="match status" value="1"/>
</dbReference>
<protein>
    <recommendedName>
        <fullName evidence="4">Glabrous enhancer-binding protein-like DBD domain-containing protein</fullName>
    </recommendedName>
</protein>
<feature type="coiled-coil region" evidence="2">
    <location>
        <begin position="179"/>
        <end position="206"/>
    </location>
</feature>
<dbReference type="InterPro" id="IPR053932">
    <property type="entry name" value="GeBP-like_DBD"/>
</dbReference>
<gene>
    <name evidence="6" type="ORF">MERR_LOCUS24777</name>
    <name evidence="5" type="ORF">MERR_LOCUS2763</name>
</gene>
<dbReference type="PANTHER" id="PTHR31662:SF1">
    <property type="entry name" value="OS01G0249900 PROTEIN"/>
    <property type="match status" value="1"/>
</dbReference>
<dbReference type="GO" id="GO:0006355">
    <property type="term" value="P:regulation of DNA-templated transcription"/>
    <property type="evidence" value="ECO:0007669"/>
    <property type="project" value="InterPro"/>
</dbReference>
<dbReference type="GO" id="GO:0005634">
    <property type="term" value="C:nucleus"/>
    <property type="evidence" value="ECO:0007669"/>
    <property type="project" value="TreeGrafter"/>
</dbReference>
<evidence type="ECO:0000313" key="6">
    <source>
        <dbReference type="EMBL" id="CAA7037542.1"/>
    </source>
</evidence>
<comment type="similarity">
    <text evidence="1">Belongs to the GeBP family.</text>
</comment>
<dbReference type="OrthoDB" id="669440at2759"/>
<feature type="compositionally biased region" description="Acidic residues" evidence="3">
    <location>
        <begin position="36"/>
        <end position="65"/>
    </location>
</feature>
<feature type="region of interest" description="Disordered" evidence="3">
    <location>
        <begin position="1"/>
        <end position="69"/>
    </location>
</feature>
<feature type="compositionally biased region" description="Gly residues" evidence="3">
    <location>
        <begin position="22"/>
        <end position="35"/>
    </location>
</feature>
<dbReference type="EMBL" id="CACVBM020001177">
    <property type="protein sequence ID" value="CAA7037542.1"/>
    <property type="molecule type" value="Genomic_DNA"/>
</dbReference>
<evidence type="ECO:0000256" key="1">
    <source>
        <dbReference type="ARBA" id="ARBA00010820"/>
    </source>
</evidence>